<proteinExistence type="predicted"/>
<evidence type="ECO:0000313" key="2">
    <source>
        <dbReference type="EMBL" id="MCD7470117.1"/>
    </source>
</evidence>
<name>A0ABS8TI02_DATST</name>
<accession>A0ABS8TI02</accession>
<organism evidence="2 3">
    <name type="scientific">Datura stramonium</name>
    <name type="common">Jimsonweed</name>
    <name type="synonym">Common thornapple</name>
    <dbReference type="NCBI Taxonomy" id="4076"/>
    <lineage>
        <taxon>Eukaryota</taxon>
        <taxon>Viridiplantae</taxon>
        <taxon>Streptophyta</taxon>
        <taxon>Embryophyta</taxon>
        <taxon>Tracheophyta</taxon>
        <taxon>Spermatophyta</taxon>
        <taxon>Magnoliopsida</taxon>
        <taxon>eudicotyledons</taxon>
        <taxon>Gunneridae</taxon>
        <taxon>Pentapetalae</taxon>
        <taxon>asterids</taxon>
        <taxon>lamiids</taxon>
        <taxon>Solanales</taxon>
        <taxon>Solanaceae</taxon>
        <taxon>Solanoideae</taxon>
        <taxon>Datureae</taxon>
        <taxon>Datura</taxon>
    </lineage>
</organism>
<sequence length="82" mass="9333">DWGRESSLGSRLRVESRVGQGRESSPKLGVRVRSQFKIKIKIGIKRQVLDGKLGPQLKSRVKSRIKVKSRALYRDQQSGVWS</sequence>
<dbReference type="Proteomes" id="UP000823775">
    <property type="component" value="Unassembled WGS sequence"/>
</dbReference>
<reference evidence="2 3" key="1">
    <citation type="journal article" date="2021" name="BMC Genomics">
        <title>Datura genome reveals duplications of psychoactive alkaloid biosynthetic genes and high mutation rate following tissue culture.</title>
        <authorList>
            <person name="Rajewski A."/>
            <person name="Carter-House D."/>
            <person name="Stajich J."/>
            <person name="Litt A."/>
        </authorList>
    </citation>
    <scope>NUCLEOTIDE SEQUENCE [LARGE SCALE GENOMIC DNA]</scope>
    <source>
        <strain evidence="2">AR-01</strain>
    </source>
</reference>
<comment type="caution">
    <text evidence="2">The sequence shown here is derived from an EMBL/GenBank/DDBJ whole genome shotgun (WGS) entry which is preliminary data.</text>
</comment>
<gene>
    <name evidence="2" type="ORF">HAX54_009699</name>
</gene>
<evidence type="ECO:0000313" key="3">
    <source>
        <dbReference type="Proteomes" id="UP000823775"/>
    </source>
</evidence>
<protein>
    <submittedName>
        <fullName evidence="2">Uncharacterized protein</fullName>
    </submittedName>
</protein>
<feature type="non-terminal residue" evidence="2">
    <location>
        <position position="1"/>
    </location>
</feature>
<keyword evidence="3" id="KW-1185">Reference proteome</keyword>
<feature type="region of interest" description="Disordered" evidence="1">
    <location>
        <begin position="1"/>
        <end position="26"/>
    </location>
</feature>
<dbReference type="EMBL" id="JACEIK010001527">
    <property type="protein sequence ID" value="MCD7470117.1"/>
    <property type="molecule type" value="Genomic_DNA"/>
</dbReference>
<evidence type="ECO:0000256" key="1">
    <source>
        <dbReference type="SAM" id="MobiDB-lite"/>
    </source>
</evidence>